<dbReference type="Gene3D" id="3.40.50.300">
    <property type="entry name" value="P-loop containing nucleotide triphosphate hydrolases"/>
    <property type="match status" value="1"/>
</dbReference>
<proteinExistence type="predicted"/>
<name>A0A328ZF71_9BURK</name>
<evidence type="ECO:0000256" key="1">
    <source>
        <dbReference type="SAM" id="Phobius"/>
    </source>
</evidence>
<dbReference type="InterPro" id="IPR027417">
    <property type="entry name" value="P-loop_NTPase"/>
</dbReference>
<keyword evidence="4" id="KW-1185">Reference proteome</keyword>
<keyword evidence="1" id="KW-0472">Membrane</keyword>
<evidence type="ECO:0000259" key="2">
    <source>
        <dbReference type="Pfam" id="PF05707"/>
    </source>
</evidence>
<evidence type="ECO:0000313" key="4">
    <source>
        <dbReference type="Proteomes" id="UP000248856"/>
    </source>
</evidence>
<keyword evidence="1" id="KW-1133">Transmembrane helix</keyword>
<dbReference type="Proteomes" id="UP000248856">
    <property type="component" value="Unassembled WGS sequence"/>
</dbReference>
<dbReference type="EMBL" id="QLTA01000013">
    <property type="protein sequence ID" value="RAR83923.1"/>
    <property type="molecule type" value="Genomic_DNA"/>
</dbReference>
<feature type="transmembrane region" description="Helical" evidence="1">
    <location>
        <begin position="244"/>
        <end position="261"/>
    </location>
</feature>
<dbReference type="OrthoDB" id="8809170at2"/>
<reference evidence="3 4" key="1">
    <citation type="submission" date="2018-06" db="EMBL/GenBank/DDBJ databases">
        <title>Genomic Encyclopedia of Archaeal and Bacterial Type Strains, Phase II (KMG-II): from individual species to whole genera.</title>
        <authorList>
            <person name="Goeker M."/>
        </authorList>
    </citation>
    <scope>NUCLEOTIDE SEQUENCE [LARGE SCALE GENOMIC DNA]</scope>
    <source>
        <strain evidence="3 4">CFPB 3232</strain>
    </source>
</reference>
<keyword evidence="1" id="KW-0812">Transmembrane</keyword>
<protein>
    <submittedName>
        <fullName evidence="3">Zona occludens toxin</fullName>
    </submittedName>
</protein>
<dbReference type="InterPro" id="IPR008900">
    <property type="entry name" value="Zot_N"/>
</dbReference>
<evidence type="ECO:0000313" key="3">
    <source>
        <dbReference type="EMBL" id="RAR83923.1"/>
    </source>
</evidence>
<dbReference type="RefSeq" id="WP_111876915.1">
    <property type="nucleotide sequence ID" value="NZ_CBCSGC010000187.1"/>
</dbReference>
<feature type="domain" description="Zona occludens toxin N-terminal" evidence="2">
    <location>
        <begin position="5"/>
        <end position="57"/>
    </location>
</feature>
<gene>
    <name evidence="3" type="ORF">AX018_101371</name>
</gene>
<accession>A0A328ZF71</accession>
<dbReference type="AlphaFoldDB" id="A0A328ZF71"/>
<dbReference type="Pfam" id="PF05707">
    <property type="entry name" value="Zot"/>
    <property type="match status" value="2"/>
</dbReference>
<comment type="caution">
    <text evidence="3">The sequence shown here is derived from an EMBL/GenBank/DDBJ whole genome shotgun (WGS) entry which is preliminary data.</text>
</comment>
<sequence>MINGLEGIPGSGKSYEAVAYHVLPALQIGRKVITNLPLVVDMFAAIDPDYRKLIEIRTTSSKIKGEWDATAIDENGNGQAFRLFPSESDYLDPPHDATLFGGVWDYHSEWKHPKTGQGPLFVIDESHVPLPSTGTSKEVVQWFKLHRHFNADVLLMTQSFRDMNQPIARLMAMVIVCRKADILGKKDCYIRKVKGGYRGAVISTEQRPYKPQFFGLYKSHTQGNSVAEAAASDVSSFVGKFRRFTIGFWVFAVVVVIWAFWPAEKKQPKSKAATQAQSVSAHSVPGALPALLPVSAPALPASDSGVASALPGNPEPYASKGLHLTGRIAMGSMVVYTFSVSMAGRRIATLDSRDLIAVGYTWQPLTDCAGILRWGSDAKAVTCDAPDLGQGTVDRPVVLAVPEGSSTPTASSVPGIVSVSAPPAPVRQSGMITPAEITASLGR</sequence>
<feature type="domain" description="Zona occludens toxin N-terminal" evidence="2">
    <location>
        <begin position="103"/>
        <end position="223"/>
    </location>
</feature>
<organism evidence="3 4">
    <name type="scientific">Paracidovorax anthurii</name>
    <dbReference type="NCBI Taxonomy" id="78229"/>
    <lineage>
        <taxon>Bacteria</taxon>
        <taxon>Pseudomonadati</taxon>
        <taxon>Pseudomonadota</taxon>
        <taxon>Betaproteobacteria</taxon>
        <taxon>Burkholderiales</taxon>
        <taxon>Comamonadaceae</taxon>
        <taxon>Paracidovorax</taxon>
    </lineage>
</organism>